<evidence type="ECO:0000256" key="2">
    <source>
        <dbReference type="ARBA" id="ARBA00022448"/>
    </source>
</evidence>
<dbReference type="SUPFAM" id="SSF116726">
    <property type="entry name" value="TrkA C-terminal domain-like"/>
    <property type="match status" value="1"/>
</dbReference>
<dbReference type="GO" id="GO:0008324">
    <property type="term" value="F:monoatomic cation transmembrane transporter activity"/>
    <property type="evidence" value="ECO:0007669"/>
    <property type="project" value="InterPro"/>
</dbReference>
<accession>A0A3F3GT83</accession>
<keyword evidence="11" id="KW-1185">Reference proteome</keyword>
<dbReference type="InterPro" id="IPR001807">
    <property type="entry name" value="ClC"/>
</dbReference>
<keyword evidence="5" id="KW-0406">Ion transport</keyword>
<dbReference type="PANTHER" id="PTHR45711">
    <property type="entry name" value="CHLORIDE CHANNEL PROTEIN"/>
    <property type="match status" value="1"/>
</dbReference>
<dbReference type="AlphaFoldDB" id="A0A3F3GT83"/>
<evidence type="ECO:0000256" key="5">
    <source>
        <dbReference type="ARBA" id="ARBA00023065"/>
    </source>
</evidence>
<evidence type="ECO:0000259" key="9">
    <source>
        <dbReference type="PROSITE" id="PS51202"/>
    </source>
</evidence>
<protein>
    <submittedName>
        <fullName evidence="10">Chloride channel protein</fullName>
    </submittedName>
</protein>
<feature type="transmembrane region" description="Helical" evidence="8">
    <location>
        <begin position="245"/>
        <end position="269"/>
    </location>
</feature>
<dbReference type="PROSITE" id="PS51202">
    <property type="entry name" value="RCK_C"/>
    <property type="match status" value="1"/>
</dbReference>
<dbReference type="Proteomes" id="UP000061227">
    <property type="component" value="Unassembled WGS sequence"/>
</dbReference>
<dbReference type="CDD" id="cd01031">
    <property type="entry name" value="EriC"/>
    <property type="match status" value="1"/>
</dbReference>
<dbReference type="InterPro" id="IPR006037">
    <property type="entry name" value="RCK_C"/>
</dbReference>
<dbReference type="InterPro" id="IPR036721">
    <property type="entry name" value="RCK_C_sf"/>
</dbReference>
<dbReference type="Gene3D" id="3.30.70.1450">
    <property type="entry name" value="Regulator of K+ conductance, C-terminal domain"/>
    <property type="match status" value="1"/>
</dbReference>
<evidence type="ECO:0000256" key="3">
    <source>
        <dbReference type="ARBA" id="ARBA00022692"/>
    </source>
</evidence>
<reference evidence="10 11" key="1">
    <citation type="journal article" date="2015" name="BMC Genomics">
        <title>Comparative genomics of Fructobacillus spp. and Leuconostoc spp. reveals niche-specific evolution of Fructobacillus spp.</title>
        <authorList>
            <person name="Endo A."/>
            <person name="Tanizawa Y."/>
            <person name="Tanaka N."/>
            <person name="Maeno S."/>
            <person name="Kumar H."/>
            <person name="Shiwa Y."/>
            <person name="Okada S."/>
            <person name="Yoshikawa H."/>
            <person name="Dicks L."/>
            <person name="Nakagawa J."/>
            <person name="Arita M."/>
        </authorList>
    </citation>
    <scope>NUCLEOTIDE SEQUENCE [LARGE SCALE GENOMIC DNA]</scope>
    <source>
        <strain evidence="10 11">DSM 15468</strain>
    </source>
</reference>
<keyword evidence="3 8" id="KW-0812">Transmembrane</keyword>
<evidence type="ECO:0000313" key="11">
    <source>
        <dbReference type="Proteomes" id="UP000061227"/>
    </source>
</evidence>
<evidence type="ECO:0000256" key="6">
    <source>
        <dbReference type="ARBA" id="ARBA00023136"/>
    </source>
</evidence>
<evidence type="ECO:0000256" key="1">
    <source>
        <dbReference type="ARBA" id="ARBA00004141"/>
    </source>
</evidence>
<keyword evidence="6 8" id="KW-0472">Membrane</keyword>
<dbReference type="GO" id="GO:0006813">
    <property type="term" value="P:potassium ion transport"/>
    <property type="evidence" value="ECO:0007669"/>
    <property type="project" value="InterPro"/>
</dbReference>
<comment type="subcellular location">
    <subcellularLocation>
        <location evidence="1">Membrane</location>
        <topology evidence="1">Multi-pass membrane protein</topology>
    </subcellularLocation>
</comment>
<dbReference type="GO" id="GO:0005247">
    <property type="term" value="F:voltage-gated chloride channel activity"/>
    <property type="evidence" value="ECO:0007669"/>
    <property type="project" value="TreeGrafter"/>
</dbReference>
<keyword evidence="2" id="KW-0813">Transport</keyword>
<organism evidence="10 11">
    <name type="scientific">Fructobacillus pseudoficulneus</name>
    <dbReference type="NCBI Taxonomy" id="220714"/>
    <lineage>
        <taxon>Bacteria</taxon>
        <taxon>Bacillati</taxon>
        <taxon>Bacillota</taxon>
        <taxon>Bacilli</taxon>
        <taxon>Lactobacillales</taxon>
        <taxon>Lactobacillaceae</taxon>
        <taxon>Fructobacillus</taxon>
    </lineage>
</organism>
<feature type="transmembrane region" description="Helical" evidence="8">
    <location>
        <begin position="109"/>
        <end position="133"/>
    </location>
</feature>
<feature type="domain" description="RCK C-terminal" evidence="9">
    <location>
        <begin position="380"/>
        <end position="461"/>
    </location>
</feature>
<feature type="transmembrane region" description="Helical" evidence="8">
    <location>
        <begin position="281"/>
        <end position="302"/>
    </location>
</feature>
<dbReference type="Gene3D" id="1.10.3080.10">
    <property type="entry name" value="Clc chloride channel"/>
    <property type="match status" value="1"/>
</dbReference>
<sequence>MYTYMRTGHQGLVFIALLINLIFGIFISQLIKQQPQISGSGIPQVEGQLLGELHLNAFAILWRKFVAGILAIGSGLMLGREGPSIQLGATVGQSIAETFKLDEQNTKSLIATGAASGLAAAFNAPLAGVMFVLEEIYHSFSPFIWVGALTGAVTADAVSTIVFGQTPVLAVGQLPNIPVHLYGLLLILGLVLGLFGFFYQKVLLASQTLYRYTRLPKYLNGLIPLVLVVPLGFIWTAGLGGGNQIILGLGHHVPGLWFLLLMVVARFVFSMISYGSGLPGGIFLPILTLGALNGAMIGQVFVLLHWMAATYLIDFIVIGMAAYFAAIGKAPFTAIILIVEMVGSVTHVLPLALVSLVAYAVVDGLNGAPIYESLLNRLLANEEEVGQQDFITIELPVLAGTTLADHSIRAINWPKQTIVIMVHRGRQELLANGDLLLRPGDTIFLRVPKEDSKKIHDQLQVAD</sequence>
<gene>
    <name evidence="10" type="primary">clcA1</name>
    <name evidence="10" type="ORF">FPFC_010050</name>
</gene>
<evidence type="ECO:0000256" key="8">
    <source>
        <dbReference type="SAM" id="Phobius"/>
    </source>
</evidence>
<dbReference type="PRINTS" id="PR00762">
    <property type="entry name" value="CLCHANNEL"/>
</dbReference>
<keyword evidence="7" id="KW-0868">Chloride</keyword>
<feature type="transmembrane region" description="Helical" evidence="8">
    <location>
        <begin position="219"/>
        <end position="239"/>
    </location>
</feature>
<proteinExistence type="predicted"/>
<dbReference type="SUPFAM" id="SSF81340">
    <property type="entry name" value="Clc chloride channel"/>
    <property type="match status" value="1"/>
</dbReference>
<feature type="transmembrane region" description="Helical" evidence="8">
    <location>
        <begin position="334"/>
        <end position="362"/>
    </location>
</feature>
<feature type="transmembrane region" description="Helical" evidence="8">
    <location>
        <begin position="308"/>
        <end position="327"/>
    </location>
</feature>
<dbReference type="Pfam" id="PF00654">
    <property type="entry name" value="Voltage_CLC"/>
    <property type="match status" value="1"/>
</dbReference>
<feature type="transmembrane region" description="Helical" evidence="8">
    <location>
        <begin position="179"/>
        <end position="199"/>
    </location>
</feature>
<dbReference type="EMBL" id="DF968063">
    <property type="protein sequence ID" value="GAP02127.1"/>
    <property type="molecule type" value="Genomic_DNA"/>
</dbReference>
<dbReference type="STRING" id="220714.SAMN05660469_0077"/>
<evidence type="ECO:0000313" key="10">
    <source>
        <dbReference type="EMBL" id="GAP02127.1"/>
    </source>
</evidence>
<feature type="transmembrane region" description="Helical" evidence="8">
    <location>
        <begin position="12"/>
        <end position="31"/>
    </location>
</feature>
<evidence type="ECO:0000256" key="7">
    <source>
        <dbReference type="ARBA" id="ARBA00023214"/>
    </source>
</evidence>
<dbReference type="Pfam" id="PF02080">
    <property type="entry name" value="TrkA_C"/>
    <property type="match status" value="1"/>
</dbReference>
<dbReference type="GO" id="GO:0005886">
    <property type="term" value="C:plasma membrane"/>
    <property type="evidence" value="ECO:0007669"/>
    <property type="project" value="TreeGrafter"/>
</dbReference>
<dbReference type="PANTHER" id="PTHR45711:SF6">
    <property type="entry name" value="CHLORIDE CHANNEL PROTEIN"/>
    <property type="match status" value="1"/>
</dbReference>
<name>A0A3F3GT83_9LACO</name>
<evidence type="ECO:0000256" key="4">
    <source>
        <dbReference type="ARBA" id="ARBA00022989"/>
    </source>
</evidence>
<keyword evidence="4 8" id="KW-1133">Transmembrane helix</keyword>
<dbReference type="InterPro" id="IPR014743">
    <property type="entry name" value="Cl-channel_core"/>
</dbReference>